<dbReference type="EMBL" id="CP147244">
    <property type="protein sequence ID" value="WYK01063.1"/>
    <property type="molecule type" value="Genomic_DNA"/>
</dbReference>
<evidence type="ECO:0000256" key="1">
    <source>
        <dbReference type="SAM" id="Phobius"/>
    </source>
</evidence>
<keyword evidence="3" id="KW-1185">Reference proteome</keyword>
<proteinExistence type="predicted"/>
<name>A0AAQ3W974_9ENTE</name>
<keyword evidence="1" id="KW-0812">Transmembrane</keyword>
<dbReference type="Proteomes" id="UP000194948">
    <property type="component" value="Chromosome"/>
</dbReference>
<feature type="transmembrane region" description="Helical" evidence="1">
    <location>
        <begin position="71"/>
        <end position="91"/>
    </location>
</feature>
<evidence type="ECO:0000313" key="2">
    <source>
        <dbReference type="EMBL" id="WYK01063.1"/>
    </source>
</evidence>
<reference evidence="2" key="1">
    <citation type="submission" date="2017-05" db="EMBL/GenBank/DDBJ databases">
        <authorList>
            <consortium name="The Broad Institute Genomics Platform"/>
            <consortium name="The Broad Institute Genomic Center for Infectious Diseases"/>
            <person name="Earl A."/>
            <person name="Manson A."/>
            <person name="Schwartman J."/>
            <person name="Gilmore M."/>
            <person name="Abouelleil A."/>
            <person name="Cao P."/>
            <person name="Chapman S."/>
            <person name="Cusick C."/>
            <person name="Shea T."/>
            <person name="Young S."/>
            <person name="Neafsey D."/>
            <person name="Nusbaum C."/>
            <person name="Birren B."/>
        </authorList>
    </citation>
    <scope>NUCLEOTIDE SEQUENCE</scope>
    <source>
        <strain evidence="2">7F3_DIV0205</strain>
    </source>
</reference>
<reference evidence="2" key="2">
    <citation type="submission" date="2024-03" db="EMBL/GenBank/DDBJ databases">
        <title>The Genome Sequence of Enterococcus sp. DIV0205d.</title>
        <authorList>
            <consortium name="The Broad Institute Genomics Platform"/>
            <consortium name="The Broad Institute Microbial Omics Core"/>
            <consortium name="The Broad Institute Genomic Center for Infectious Diseases"/>
            <person name="Earl A."/>
            <person name="Manson A."/>
            <person name="Gilmore M."/>
            <person name="Schwartman J."/>
            <person name="Shea T."/>
            <person name="Abouelleil A."/>
            <person name="Cao P."/>
            <person name="Chapman S."/>
            <person name="Cusick C."/>
            <person name="Young S."/>
            <person name="Neafsey D."/>
            <person name="Nusbaum C."/>
            <person name="Birren B."/>
        </authorList>
    </citation>
    <scope>NUCLEOTIDE SEQUENCE</scope>
    <source>
        <strain evidence="2">7F3_DIV0205</strain>
    </source>
</reference>
<keyword evidence="1" id="KW-1133">Transmembrane helix</keyword>
<evidence type="ECO:0000313" key="3">
    <source>
        <dbReference type="Proteomes" id="UP000194948"/>
    </source>
</evidence>
<accession>A0AAQ3W974</accession>
<dbReference type="RefSeq" id="WP_086314606.1">
    <property type="nucleotide sequence ID" value="NZ_CP147244.1"/>
</dbReference>
<feature type="transmembrane region" description="Helical" evidence="1">
    <location>
        <begin position="6"/>
        <end position="31"/>
    </location>
</feature>
<dbReference type="AlphaFoldDB" id="A0AAQ3W974"/>
<keyword evidence="1" id="KW-0472">Membrane</keyword>
<gene>
    <name evidence="2" type="ORF">A5821_002189</name>
</gene>
<organism evidence="2 3">
    <name type="scientific">Candidatus Enterococcus palustris</name>
    <dbReference type="NCBI Taxonomy" id="1834189"/>
    <lineage>
        <taxon>Bacteria</taxon>
        <taxon>Bacillati</taxon>
        <taxon>Bacillota</taxon>
        <taxon>Bacilli</taxon>
        <taxon>Lactobacillales</taxon>
        <taxon>Enterococcaceae</taxon>
        <taxon>Enterococcus</taxon>
    </lineage>
</organism>
<protein>
    <submittedName>
        <fullName evidence="2">Uncharacterized protein</fullName>
    </submittedName>
</protein>
<sequence length="221" mass="25414">MTVLDWLSVGCCSAFLITFLIGLFSFALFFITNKDLDELNRKRPKNKQKKKRWARARRLLIRKKKAQVKRGTILIILSVLFVSSGLYARYYQQTNLSSADSNIIVQSYFVTDEMNKTLVNFQNGGDVEKSKEKLMELSSLMASYGSSTPSNGLSKEGQQILNRYYVQVREYGTNAYSLTAKQLNNPEIISTYIDDLKRIKETQKKVFKQFSINESALKQKK</sequence>